<dbReference type="CDD" id="cd03214">
    <property type="entry name" value="ABC_Iron-Siderophores_B12_Hemin"/>
    <property type="match status" value="1"/>
</dbReference>
<evidence type="ECO:0000256" key="2">
    <source>
        <dbReference type="ARBA" id="ARBA00022741"/>
    </source>
</evidence>
<dbReference type="InterPro" id="IPR003439">
    <property type="entry name" value="ABC_transporter-like_ATP-bd"/>
</dbReference>
<dbReference type="SMART" id="SM00382">
    <property type="entry name" value="AAA"/>
    <property type="match status" value="1"/>
</dbReference>
<evidence type="ECO:0000256" key="3">
    <source>
        <dbReference type="ARBA" id="ARBA00022840"/>
    </source>
</evidence>
<dbReference type="PROSITE" id="PS50893">
    <property type="entry name" value="ABC_TRANSPORTER_2"/>
    <property type="match status" value="1"/>
</dbReference>
<dbReference type="GO" id="GO:0016887">
    <property type="term" value="F:ATP hydrolysis activity"/>
    <property type="evidence" value="ECO:0007669"/>
    <property type="project" value="InterPro"/>
</dbReference>
<dbReference type="Pfam" id="PF00005">
    <property type="entry name" value="ABC_tran"/>
    <property type="match status" value="1"/>
</dbReference>
<dbReference type="InterPro" id="IPR003593">
    <property type="entry name" value="AAA+_ATPase"/>
</dbReference>
<sequence length="253" mass="28304">MAIIRVRGVSVYYGEYPALRGVELDVERGELLAVIGPNGSGKTTLLRTIVSVLKPRLGTVYLDGRELRSYSKKELARRLGYVPQNLAPQRFLTVLEFVLTGRRPYISFDYTSRDYEKAQEALKKVDALHLAGRPLDALSGGEFQRVIIARALAGEPEVLVVDEPTSNLDPKYQVEIMSLLKKLSAGGMTVVASMHDLTQAYRYADKVVALKQGRVYACGRPEEVITEENIEQIYGVKARVLPEYRAVILDTEW</sequence>
<gene>
    <name evidence="6" type="ORF">ENV17_06160</name>
</gene>
<dbReference type="InterPro" id="IPR017871">
    <property type="entry name" value="ABC_transporter-like_CS"/>
</dbReference>
<dbReference type="PANTHER" id="PTHR42794:SF1">
    <property type="entry name" value="HEMIN IMPORT ATP-BINDING PROTEIN HMUV"/>
    <property type="match status" value="1"/>
</dbReference>
<evidence type="ECO:0000259" key="5">
    <source>
        <dbReference type="PROSITE" id="PS50893"/>
    </source>
</evidence>
<evidence type="ECO:0000313" key="6">
    <source>
        <dbReference type="EMBL" id="HGI43949.1"/>
    </source>
</evidence>
<dbReference type="InterPro" id="IPR027417">
    <property type="entry name" value="P-loop_NTPase"/>
</dbReference>
<accession>A0A7C4FF37</accession>
<dbReference type="SUPFAM" id="SSF52540">
    <property type="entry name" value="P-loop containing nucleoside triphosphate hydrolases"/>
    <property type="match status" value="1"/>
</dbReference>
<keyword evidence="1" id="KW-0813">Transport</keyword>
<feature type="domain" description="ABC transporter" evidence="5">
    <location>
        <begin position="4"/>
        <end position="237"/>
    </location>
</feature>
<organism evidence="6">
    <name type="scientific">Thermofilum pendens</name>
    <dbReference type="NCBI Taxonomy" id="2269"/>
    <lineage>
        <taxon>Archaea</taxon>
        <taxon>Thermoproteota</taxon>
        <taxon>Thermoprotei</taxon>
        <taxon>Thermofilales</taxon>
        <taxon>Thermofilaceae</taxon>
        <taxon>Thermofilum</taxon>
    </lineage>
</organism>
<keyword evidence="3 6" id="KW-0067">ATP-binding</keyword>
<dbReference type="AlphaFoldDB" id="A0A7C4FF37"/>
<dbReference type="Gene3D" id="3.40.50.300">
    <property type="entry name" value="P-loop containing nucleotide triphosphate hydrolases"/>
    <property type="match status" value="1"/>
</dbReference>
<dbReference type="EMBL" id="DTFI01000154">
    <property type="protein sequence ID" value="HGI43949.1"/>
    <property type="molecule type" value="Genomic_DNA"/>
</dbReference>
<protein>
    <submittedName>
        <fullName evidence="6">ABC transporter ATP-binding protein</fullName>
    </submittedName>
</protein>
<dbReference type="PROSITE" id="PS00211">
    <property type="entry name" value="ABC_TRANSPORTER_1"/>
    <property type="match status" value="1"/>
</dbReference>
<evidence type="ECO:0000256" key="4">
    <source>
        <dbReference type="ARBA" id="ARBA00022967"/>
    </source>
</evidence>
<dbReference type="PANTHER" id="PTHR42794">
    <property type="entry name" value="HEMIN IMPORT ATP-BINDING PROTEIN HMUV"/>
    <property type="match status" value="1"/>
</dbReference>
<dbReference type="GO" id="GO:0005524">
    <property type="term" value="F:ATP binding"/>
    <property type="evidence" value="ECO:0007669"/>
    <property type="project" value="UniProtKB-KW"/>
</dbReference>
<comment type="caution">
    <text evidence="6">The sequence shown here is derived from an EMBL/GenBank/DDBJ whole genome shotgun (WGS) entry which is preliminary data.</text>
</comment>
<dbReference type="FunFam" id="3.40.50.300:FF:000134">
    <property type="entry name" value="Iron-enterobactin ABC transporter ATP-binding protein"/>
    <property type="match status" value="1"/>
</dbReference>
<keyword evidence="4" id="KW-1278">Translocase</keyword>
<name>A0A7C4FF37_THEPE</name>
<evidence type="ECO:0000256" key="1">
    <source>
        <dbReference type="ARBA" id="ARBA00022448"/>
    </source>
</evidence>
<proteinExistence type="predicted"/>
<reference evidence="6" key="1">
    <citation type="journal article" date="2020" name="mSystems">
        <title>Genome- and Community-Level Interaction Insights into Carbon Utilization and Element Cycling Functions of Hydrothermarchaeota in Hydrothermal Sediment.</title>
        <authorList>
            <person name="Zhou Z."/>
            <person name="Liu Y."/>
            <person name="Xu W."/>
            <person name="Pan J."/>
            <person name="Luo Z.H."/>
            <person name="Li M."/>
        </authorList>
    </citation>
    <scope>NUCLEOTIDE SEQUENCE [LARGE SCALE GENOMIC DNA]</scope>
    <source>
        <strain evidence="6">SpSt-735</strain>
    </source>
</reference>
<keyword evidence="2" id="KW-0547">Nucleotide-binding</keyword>